<keyword evidence="1" id="KW-0732">Signal</keyword>
<accession>A0A1D7U415</accession>
<keyword evidence="3" id="KW-1185">Reference proteome</keyword>
<sequence>MSFAKPCLAGLSLLALAACTSTITALPGTPEYAAAQVSRGYDCGLRVDRQGVLARVAREDRQRFLSTSASLAVKSYKAPRRCEAVERLVVQRELALLTRR</sequence>
<dbReference type="KEGG" id="bvv:BHK69_18230"/>
<evidence type="ECO:0000313" key="2">
    <source>
        <dbReference type="EMBL" id="AOO82120.1"/>
    </source>
</evidence>
<gene>
    <name evidence="2" type="ORF">BHK69_18230</name>
</gene>
<proteinExistence type="predicted"/>
<dbReference type="PROSITE" id="PS51257">
    <property type="entry name" value="PROKAR_LIPOPROTEIN"/>
    <property type="match status" value="1"/>
</dbReference>
<dbReference type="RefSeq" id="WP_069691330.1">
    <property type="nucleotide sequence ID" value="NZ_CP017147.1"/>
</dbReference>
<dbReference type="AlphaFoldDB" id="A0A1D7U415"/>
<evidence type="ECO:0008006" key="4">
    <source>
        <dbReference type="Google" id="ProtNLM"/>
    </source>
</evidence>
<dbReference type="EMBL" id="CP017147">
    <property type="protein sequence ID" value="AOO82120.1"/>
    <property type="molecule type" value="Genomic_DNA"/>
</dbReference>
<reference evidence="2 3" key="1">
    <citation type="journal article" date="2015" name="Antonie Van Leeuwenhoek">
        <title>Bosea vaviloviae sp. nov., a new species of slow-growing rhizobia isolated from nodules of the relict species Vavilovia formosa (Stev.) Fed.</title>
        <authorList>
            <person name="Safronova V.I."/>
            <person name="Kuznetsova I.G."/>
            <person name="Sazanova A.L."/>
            <person name="Kimeklis A.K."/>
            <person name="Belimov A.A."/>
            <person name="Andronov E.E."/>
            <person name="Pinaev A.G."/>
            <person name="Chizhevskaya E.P."/>
            <person name="Pukhaev A.R."/>
            <person name="Popov K.P."/>
            <person name="Willems A."/>
            <person name="Tikhonovich I.A."/>
        </authorList>
    </citation>
    <scope>NUCLEOTIDE SEQUENCE [LARGE SCALE GENOMIC DNA]</scope>
    <source>
        <strain evidence="2 3">Vaf18</strain>
    </source>
</reference>
<feature type="chain" id="PRO_5009099986" description="Lipoprotein" evidence="1">
    <location>
        <begin position="18"/>
        <end position="100"/>
    </location>
</feature>
<name>A0A1D7U415_9HYPH</name>
<dbReference type="STRING" id="1526658.BHK69_18230"/>
<evidence type="ECO:0000313" key="3">
    <source>
        <dbReference type="Proteomes" id="UP000094969"/>
    </source>
</evidence>
<dbReference type="OrthoDB" id="8162342at2"/>
<feature type="signal peptide" evidence="1">
    <location>
        <begin position="1"/>
        <end position="17"/>
    </location>
</feature>
<organism evidence="2 3">
    <name type="scientific">Bosea vaviloviae</name>
    <dbReference type="NCBI Taxonomy" id="1526658"/>
    <lineage>
        <taxon>Bacteria</taxon>
        <taxon>Pseudomonadati</taxon>
        <taxon>Pseudomonadota</taxon>
        <taxon>Alphaproteobacteria</taxon>
        <taxon>Hyphomicrobiales</taxon>
        <taxon>Boseaceae</taxon>
        <taxon>Bosea</taxon>
    </lineage>
</organism>
<dbReference type="Proteomes" id="UP000094969">
    <property type="component" value="Chromosome"/>
</dbReference>
<protein>
    <recommendedName>
        <fullName evidence="4">Lipoprotein</fullName>
    </recommendedName>
</protein>
<evidence type="ECO:0000256" key="1">
    <source>
        <dbReference type="SAM" id="SignalP"/>
    </source>
</evidence>